<dbReference type="GO" id="GO:0006508">
    <property type="term" value="P:proteolysis"/>
    <property type="evidence" value="ECO:0007669"/>
    <property type="project" value="UniProtKB-KW"/>
</dbReference>
<dbReference type="EMBL" id="CP022098">
    <property type="protein sequence ID" value="ATB43179.1"/>
    <property type="molecule type" value="Genomic_DNA"/>
</dbReference>
<keyword evidence="4 5" id="KW-0720">Serine protease</keyword>
<keyword evidence="2 5" id="KW-0645">Protease</keyword>
<dbReference type="Gene3D" id="3.40.50.200">
    <property type="entry name" value="Peptidase S8/S53 domain"/>
    <property type="match status" value="1"/>
</dbReference>
<evidence type="ECO:0000259" key="7">
    <source>
        <dbReference type="Pfam" id="PF11721"/>
    </source>
</evidence>
<dbReference type="Gene3D" id="2.60.120.430">
    <property type="entry name" value="Galactose-binding lectin"/>
    <property type="match status" value="1"/>
</dbReference>
<dbReference type="Pfam" id="PF13620">
    <property type="entry name" value="CarboxypepD_reg"/>
    <property type="match status" value="3"/>
</dbReference>
<evidence type="ECO:0000256" key="2">
    <source>
        <dbReference type="ARBA" id="ARBA00022670"/>
    </source>
</evidence>
<proteinExistence type="inferred from homology"/>
<dbReference type="CDD" id="cd07481">
    <property type="entry name" value="Peptidases_S8_BacillopeptidaseF-like"/>
    <property type="match status" value="1"/>
</dbReference>
<evidence type="ECO:0000313" key="8">
    <source>
        <dbReference type="EMBL" id="ATB43179.1"/>
    </source>
</evidence>
<dbReference type="PANTHER" id="PTHR43399">
    <property type="entry name" value="SUBTILISIN-RELATED"/>
    <property type="match status" value="1"/>
</dbReference>
<evidence type="ECO:0000256" key="4">
    <source>
        <dbReference type="ARBA" id="ARBA00022825"/>
    </source>
</evidence>
<feature type="active site" description="Charge relay system" evidence="5">
    <location>
        <position position="409"/>
    </location>
</feature>
<dbReference type="InterPro" id="IPR023828">
    <property type="entry name" value="Peptidase_S8_Ser-AS"/>
</dbReference>
<gene>
    <name evidence="8" type="ORF">CYFUS_008659</name>
</gene>
<protein>
    <recommendedName>
        <fullName evidence="10">Peptidase S8/S53 domain-containing protein</fullName>
    </recommendedName>
</protein>
<dbReference type="InterPro" id="IPR008969">
    <property type="entry name" value="CarboxyPept-like_regulatory"/>
</dbReference>
<dbReference type="GO" id="GO:0004252">
    <property type="term" value="F:serine-type endopeptidase activity"/>
    <property type="evidence" value="ECO:0007669"/>
    <property type="project" value="UniProtKB-UniRule"/>
</dbReference>
<dbReference type="InterPro" id="IPR051048">
    <property type="entry name" value="Peptidase_S8/S53_subtilisin"/>
</dbReference>
<dbReference type="InterPro" id="IPR015943">
    <property type="entry name" value="WD40/YVTN_repeat-like_dom_sf"/>
</dbReference>
<dbReference type="SUPFAM" id="SSF52743">
    <property type="entry name" value="Subtilisin-like"/>
    <property type="match status" value="1"/>
</dbReference>
<sequence>MRFKFLEPFRRSAGPLALLFLLAVALPIARQSNTPPGKPFAPQAQPPRNSTAWVFLRQKVDLRPAFGMKDWSARGRFVVEQLQSVARTSQGDLRAQLRSQGVEHQPYWLLNVIRVKADDETLKALARRPDVERILLEEQYRIPTPRPGMGLQPTPGAIEWNIARVRAPEVWSTFGIRGEGIVIGSIDTGVQFDHPALARQYRGRLPDGSLDHNYNWFDPSKVCGNPSLAPCDNIGHGTHTLGTMAGDDDGGNQIGVAPGVRWVAAKGCEDLSCSPETLLAAGQWMLAPTDLSGNNPRPDLRPHVINNSWSDGPTNPFFQSLVQAWVASGIFPVFSVGNPQPATCGSVGAPAAYPESYGVGAFDSDGNIASFSARGPSAFEGLTRPDIAAPGVNIRSSVPGGYESLSGTSMAAPHVAATVALMWSAAPSLLGDVETTRALLDASAVDREDLSCGGTSGDNNVWGEGQLDAFAAVERSPVGPAGSVNGVVTDASTGAPLAGARVVAEGPFTRETVTDAEGQYSLTLPVGTYRVSVTLFGYERQSVEGVVVTEGGVVRLDFALRPVPVHTVSGRVLDTSGAPIAFAHVTLLGTPLPTALTDAAGTWRIEGVPEGEYDVRVEADGCFLPRTEHLVVDGDESLELVLESRTDAYGYSCRYEPPAYVEATTPLALDGDDSAVQVSLPFAFTFHGQTYGTAYVSTNGHLNFLELNTSFFNEPIPSPLPPNAAIFALWDDLLVDGESRMLTLTRGSAPTREFVIEWRNVAFLSDGSQRVDFEIILSERGDILLQYRGISDAGFERGESATVGIENEKGTVGLQYSFNTPSLRDERAIRFTLPPNGFIEGVVTDANDGLPLSGATVRALEGEREVRSVTTGADGRYRMQLFLGTYTLEASAPPNYVTETDTVTLSTDGQVVEHHWVLRTARAVLEPTVLEFIVPRGERRIQDLTLRNMGSAPLGWTLQEAGGDRVGVVSRRGLIRSLKYDPNSHTTREVFGGGARPGWAPTLTGDVLRSWPATGLGLPWGVGYTGNVWLSDTPGKSNHEFTVDGMTTGRSWLAPWAGDWLADMAHDAGRGLMCQVNVGGDNGIHCWDPDTGNVVDSITGEFPWTAISQRGLAYRPDDDTFYVGGWNEGIIYHVKGLSHPDRGAVIGQCRPPDGLISGLAWNPSFQVLWMATNSPSDTLYELNPDTCTVLATLAHPTPGFSGGGLELDERGNLWMVSQRTSQAYLVESGVPVFSDVPWLSESPELGRLAAGREQRIAVTADASGLEPGIYHATLYFRSNSGREPTLQVRVVLIVPEYYQGVNVGDGSHIDRAGNLWAPDRRYARGSWGYVDPSQEVRTRSSIRGTDEDPLYQTGRRGFFEYRFDGLPPGVYQLDLRFAEIQDVRRRERLFDVVAEQTLLLPAHDIAGEVGRLTADDHGFFLEVTDGQLNLRFIPREGYGEPLVNALRIIHRPDR</sequence>
<dbReference type="InterPro" id="IPR000209">
    <property type="entry name" value="Peptidase_S8/S53_dom"/>
</dbReference>
<dbReference type="Pfam" id="PF00082">
    <property type="entry name" value="Peptidase_S8"/>
    <property type="match status" value="1"/>
</dbReference>
<dbReference type="PRINTS" id="PR00723">
    <property type="entry name" value="SUBTILISIN"/>
</dbReference>
<dbReference type="GO" id="GO:0030246">
    <property type="term" value="F:carbohydrate binding"/>
    <property type="evidence" value="ECO:0007669"/>
    <property type="project" value="InterPro"/>
</dbReference>
<evidence type="ECO:0000259" key="6">
    <source>
        <dbReference type="Pfam" id="PF00082"/>
    </source>
</evidence>
<dbReference type="InterPro" id="IPR033857">
    <property type="entry name" value="Bacillopeptidase_F"/>
</dbReference>
<name>A0A250JH16_9BACT</name>
<dbReference type="InterPro" id="IPR036852">
    <property type="entry name" value="Peptidase_S8/S53_dom_sf"/>
</dbReference>
<dbReference type="KEGG" id="cfus:CYFUS_008659"/>
<dbReference type="PANTHER" id="PTHR43399:SF4">
    <property type="entry name" value="CELL WALL-ASSOCIATED PROTEASE"/>
    <property type="match status" value="1"/>
</dbReference>
<evidence type="ECO:0000256" key="1">
    <source>
        <dbReference type="ARBA" id="ARBA00011073"/>
    </source>
</evidence>
<evidence type="ECO:0000256" key="3">
    <source>
        <dbReference type="ARBA" id="ARBA00022801"/>
    </source>
</evidence>
<reference evidence="8 9" key="1">
    <citation type="submission" date="2017-06" db="EMBL/GenBank/DDBJ databases">
        <title>Sequencing and comparative analysis of myxobacterial genomes.</title>
        <authorList>
            <person name="Rupp O."/>
            <person name="Goesmann A."/>
            <person name="Sogaard-Andersen L."/>
        </authorList>
    </citation>
    <scope>NUCLEOTIDE SEQUENCE [LARGE SCALE GENOMIC DNA]</scope>
    <source>
        <strain evidence="8 9">DSM 52655</strain>
    </source>
</reference>
<feature type="active site" description="Charge relay system" evidence="5">
    <location>
        <position position="236"/>
    </location>
</feature>
<dbReference type="SUPFAM" id="SSF49785">
    <property type="entry name" value="Galactose-binding domain-like"/>
    <property type="match status" value="1"/>
</dbReference>
<evidence type="ECO:0000256" key="5">
    <source>
        <dbReference type="PROSITE-ProRule" id="PRU01240"/>
    </source>
</evidence>
<evidence type="ECO:0008006" key="10">
    <source>
        <dbReference type="Google" id="ProtNLM"/>
    </source>
</evidence>
<accession>A0A250JH16</accession>
<evidence type="ECO:0000313" key="9">
    <source>
        <dbReference type="Proteomes" id="UP000217257"/>
    </source>
</evidence>
<dbReference type="RefSeq" id="WP_198316343.1">
    <property type="nucleotide sequence ID" value="NZ_CP022098.1"/>
</dbReference>
<dbReference type="InterPro" id="IPR013784">
    <property type="entry name" value="Carb-bd-like_fold"/>
</dbReference>
<dbReference type="Gene3D" id="2.130.10.10">
    <property type="entry name" value="YVTN repeat-like/Quinoprotein amine dehydrogenase"/>
    <property type="match status" value="1"/>
</dbReference>
<dbReference type="InterPro" id="IPR021720">
    <property type="entry name" value="Malectin_dom"/>
</dbReference>
<dbReference type="InterPro" id="IPR008979">
    <property type="entry name" value="Galactose-bd-like_sf"/>
</dbReference>
<dbReference type="Pfam" id="PF11721">
    <property type="entry name" value="Malectin"/>
    <property type="match status" value="1"/>
</dbReference>
<comment type="similarity">
    <text evidence="1 5">Belongs to the peptidase S8 family.</text>
</comment>
<feature type="active site" description="Charge relay system" evidence="5">
    <location>
        <position position="187"/>
    </location>
</feature>
<dbReference type="PROSITE" id="PS00138">
    <property type="entry name" value="SUBTILASE_SER"/>
    <property type="match status" value="1"/>
</dbReference>
<dbReference type="Gene3D" id="2.60.40.1120">
    <property type="entry name" value="Carboxypeptidase-like, regulatory domain"/>
    <property type="match status" value="3"/>
</dbReference>
<dbReference type="InterPro" id="IPR015500">
    <property type="entry name" value="Peptidase_S8_subtilisin-rel"/>
</dbReference>
<dbReference type="SUPFAM" id="SSF63825">
    <property type="entry name" value="YWTD domain"/>
    <property type="match status" value="1"/>
</dbReference>
<dbReference type="SUPFAM" id="SSF49452">
    <property type="entry name" value="Starch-binding domain-like"/>
    <property type="match status" value="1"/>
</dbReference>
<dbReference type="Proteomes" id="UP000217257">
    <property type="component" value="Chromosome"/>
</dbReference>
<dbReference type="SUPFAM" id="SSF49464">
    <property type="entry name" value="Carboxypeptidase regulatory domain-like"/>
    <property type="match status" value="2"/>
</dbReference>
<organism evidence="8 9">
    <name type="scientific">Cystobacter fuscus</name>
    <dbReference type="NCBI Taxonomy" id="43"/>
    <lineage>
        <taxon>Bacteria</taxon>
        <taxon>Pseudomonadati</taxon>
        <taxon>Myxococcota</taxon>
        <taxon>Myxococcia</taxon>
        <taxon>Myxococcales</taxon>
        <taxon>Cystobacterineae</taxon>
        <taxon>Archangiaceae</taxon>
        <taxon>Cystobacter</taxon>
    </lineage>
</organism>
<dbReference type="PROSITE" id="PS51892">
    <property type="entry name" value="SUBTILASE"/>
    <property type="match status" value="1"/>
</dbReference>
<keyword evidence="3 5" id="KW-0378">Hydrolase</keyword>
<feature type="domain" description="Peptidase S8/S53" evidence="6">
    <location>
        <begin position="178"/>
        <end position="448"/>
    </location>
</feature>
<feature type="domain" description="Malectin" evidence="7">
    <location>
        <begin position="1301"/>
        <end position="1445"/>
    </location>
</feature>